<organism evidence="2 3">
    <name type="scientific">Knufia fluminis</name>
    <dbReference type="NCBI Taxonomy" id="191047"/>
    <lineage>
        <taxon>Eukaryota</taxon>
        <taxon>Fungi</taxon>
        <taxon>Dikarya</taxon>
        <taxon>Ascomycota</taxon>
        <taxon>Pezizomycotina</taxon>
        <taxon>Eurotiomycetes</taxon>
        <taxon>Chaetothyriomycetidae</taxon>
        <taxon>Chaetothyriales</taxon>
        <taxon>Trichomeriaceae</taxon>
        <taxon>Knufia</taxon>
    </lineage>
</organism>
<dbReference type="InterPro" id="IPR036291">
    <property type="entry name" value="NAD(P)-bd_dom_sf"/>
</dbReference>
<gene>
    <name evidence="2" type="ORF">OHC33_008909</name>
</gene>
<evidence type="ECO:0000313" key="2">
    <source>
        <dbReference type="EMBL" id="KAK5949948.1"/>
    </source>
</evidence>
<dbReference type="AlphaFoldDB" id="A0AAN8EQH6"/>
<evidence type="ECO:0000259" key="1">
    <source>
        <dbReference type="Pfam" id="PF13460"/>
    </source>
</evidence>
<dbReference type="Gene3D" id="3.40.50.720">
    <property type="entry name" value="NAD(P)-binding Rossmann-like Domain"/>
    <property type="match status" value="1"/>
</dbReference>
<dbReference type="GO" id="GO:0005737">
    <property type="term" value="C:cytoplasm"/>
    <property type="evidence" value="ECO:0007669"/>
    <property type="project" value="TreeGrafter"/>
</dbReference>
<name>A0AAN8EQH6_9EURO</name>
<dbReference type="EMBL" id="JAKLMC020000030">
    <property type="protein sequence ID" value="KAK5949948.1"/>
    <property type="molecule type" value="Genomic_DNA"/>
</dbReference>
<comment type="caution">
    <text evidence="2">The sequence shown here is derived from an EMBL/GenBank/DDBJ whole genome shotgun (WGS) entry which is preliminary data.</text>
</comment>
<dbReference type="SUPFAM" id="SSF51735">
    <property type="entry name" value="NAD(P)-binding Rossmann-fold domains"/>
    <property type="match status" value="1"/>
</dbReference>
<evidence type="ECO:0000313" key="3">
    <source>
        <dbReference type="Proteomes" id="UP001316803"/>
    </source>
</evidence>
<dbReference type="InterPro" id="IPR051783">
    <property type="entry name" value="NAD(P)-dependent_oxidoreduct"/>
</dbReference>
<reference evidence="2 3" key="1">
    <citation type="submission" date="2022-12" db="EMBL/GenBank/DDBJ databases">
        <title>Genomic features and morphological characterization of a novel Knufia sp. strain isolated from spacecraft assembly facility.</title>
        <authorList>
            <person name="Teixeira M."/>
            <person name="Chander A.M."/>
            <person name="Stajich J.E."/>
            <person name="Venkateswaran K."/>
        </authorList>
    </citation>
    <scope>NUCLEOTIDE SEQUENCE [LARGE SCALE GENOMIC DNA]</scope>
    <source>
        <strain evidence="2 3">FJI-L2-BK-P2</strain>
    </source>
</reference>
<feature type="domain" description="NAD(P)-binding" evidence="1">
    <location>
        <begin position="9"/>
        <end position="91"/>
    </location>
</feature>
<dbReference type="InterPro" id="IPR016040">
    <property type="entry name" value="NAD(P)-bd_dom"/>
</dbReference>
<keyword evidence="3" id="KW-1185">Reference proteome</keyword>
<dbReference type="PANTHER" id="PTHR48079:SF8">
    <property type="entry name" value="NAD(P)-BINDING DOMAIN-CONTAINING PROTEIN"/>
    <property type="match status" value="1"/>
</dbReference>
<proteinExistence type="predicted"/>
<accession>A0AAN8EQH6</accession>
<dbReference type="Proteomes" id="UP001316803">
    <property type="component" value="Unassembled WGS sequence"/>
</dbReference>
<dbReference type="GO" id="GO:0004029">
    <property type="term" value="F:aldehyde dehydrogenase (NAD+) activity"/>
    <property type="evidence" value="ECO:0007669"/>
    <property type="project" value="TreeGrafter"/>
</dbReference>
<dbReference type="PANTHER" id="PTHR48079">
    <property type="entry name" value="PROTEIN YEEZ"/>
    <property type="match status" value="1"/>
</dbReference>
<sequence length="336" mass="36373">MAARVFLTGASGFIGGETLYQISQLPQPHQIRCLVRDISKAQPIIDAFPSAEIVKGDLDDSALVEKEARAADIVFHLASTKHEGSSKAIAAGLSDADRKAPGYWVQMSGASMFAGPEIKDGKYGEPSDKVWDDVDDNKEILDVIKSSPARVVDNIVLSQDPSKIKTVLIPGPMIYGTGHGPINRRSIQCPEVTKYALQHGQPYMVGKGESAWSNVHIHDLGKLFSLLLQAAVEKREGVWNEQGILFPENGTMAFGEVSRHIANAAYEQKLIKSNEVKSVSSEEANQIMPHGAVLLGTNAQLKSSRAKGPLGWKPSAASLAEDIPLMVKDEAERLKK</sequence>
<dbReference type="Pfam" id="PF13460">
    <property type="entry name" value="NAD_binding_10"/>
    <property type="match status" value="1"/>
</dbReference>
<protein>
    <recommendedName>
        <fullName evidence="1">NAD(P)-binding domain-containing protein</fullName>
    </recommendedName>
</protein>